<keyword evidence="3" id="KW-1133">Transmembrane helix</keyword>
<evidence type="ECO:0000256" key="1">
    <source>
        <dbReference type="ARBA" id="ARBA00022465"/>
    </source>
</evidence>
<keyword evidence="2" id="KW-1188">Viral release from host cell</keyword>
<feature type="transmembrane region" description="Helical" evidence="3">
    <location>
        <begin position="479"/>
        <end position="497"/>
    </location>
</feature>
<protein>
    <submittedName>
        <fullName evidence="5">Minor tail protein</fullName>
    </submittedName>
</protein>
<dbReference type="GO" id="GO:0098003">
    <property type="term" value="P:viral tail assembly"/>
    <property type="evidence" value="ECO:0007669"/>
    <property type="project" value="UniProtKB-KW"/>
</dbReference>
<dbReference type="InterPro" id="IPR010090">
    <property type="entry name" value="Phage_tape_meas"/>
</dbReference>
<proteinExistence type="predicted"/>
<name>A0A8S5MVG1_9CAUD</name>
<feature type="transmembrane region" description="Helical" evidence="3">
    <location>
        <begin position="509"/>
        <end position="534"/>
    </location>
</feature>
<dbReference type="Pfam" id="PF10145">
    <property type="entry name" value="PhageMin_Tail"/>
    <property type="match status" value="1"/>
</dbReference>
<sequence length="713" mass="75829">MPGKAFSFGFSIGASLAPSVGTSFMKVNKGLYAMKGAMWDLQQAQSDLNKAFSKGIINQKSFDNAQKMTKMYQDKLNRVNSGEIFHKSMLDMTALFYTAQNVAGFLAEPVQSAIQFESVMADVRKVVDFDTPEQFQQMNRDILELSKNIPMTAEGLGKIVAAGGQSGIAREDLTAFAEAAAKMGVAFDISADQAGDMMAKWRTAFKINQADVEALADKINYLGNTTAASAPLISDVVTRIGPLGEVGGVASGEIAALGASMVGSGIESDVAATGIKNLILAMVSGESATKTQKEAFAQLGISTTELAQRMQTDARGAILDVFQSISQLDKASQASVLQNIFGKESLGAIAPLLSNLDGLRDNFNKVGDAANYAGSMQAEFDTRSQTTANSAQLMKNRMEAAKIAIGTGILPVMTPFVELLGSLASGAGDLAARFPGLIQALALFTAGIFSLVVAYRAWQVASAAMTAAHLIMQTVLKNNTVATIINTNAALFSSGVMKLWAGAQWLVNAAMAACPFFLMLAGIALLTGAAVWLINNWDTVKQWFITLWNDPAQALQEFVDGIRSRFGSVIDWLSQKWEALKGLFSSPISGQINVTANESAAVAQNAEGGIYRKGAFLTTFAENSPEAAIPLNGSSRAVSLWTQAGQSLGVLPRASNGISSGHGGNVSVEFRPVINISGNADESTVQRVMALSMDELRRMLLNLQRDERRLSYE</sequence>
<evidence type="ECO:0000313" key="5">
    <source>
        <dbReference type="EMBL" id="DAD86188.1"/>
    </source>
</evidence>
<feature type="transmembrane region" description="Helical" evidence="3">
    <location>
        <begin position="436"/>
        <end position="458"/>
    </location>
</feature>
<dbReference type="PANTHER" id="PTHR37813">
    <property type="entry name" value="FELS-2 PROPHAGE PROTEIN"/>
    <property type="match status" value="1"/>
</dbReference>
<evidence type="ECO:0000259" key="4">
    <source>
        <dbReference type="Pfam" id="PF10145"/>
    </source>
</evidence>
<keyword evidence="3" id="KW-0812">Transmembrane</keyword>
<feature type="domain" description="Phage tail tape measure protein" evidence="4">
    <location>
        <begin position="140"/>
        <end position="342"/>
    </location>
</feature>
<dbReference type="NCBIfam" id="TIGR01760">
    <property type="entry name" value="tape_meas_TP901"/>
    <property type="match status" value="1"/>
</dbReference>
<dbReference type="PANTHER" id="PTHR37813:SF1">
    <property type="entry name" value="FELS-2 PROPHAGE PROTEIN"/>
    <property type="match status" value="1"/>
</dbReference>
<evidence type="ECO:0000256" key="2">
    <source>
        <dbReference type="ARBA" id="ARBA00022612"/>
    </source>
</evidence>
<dbReference type="EMBL" id="BK014996">
    <property type="protein sequence ID" value="DAD86188.1"/>
    <property type="molecule type" value="Genomic_DNA"/>
</dbReference>
<accession>A0A8S5MVG1</accession>
<evidence type="ECO:0000256" key="3">
    <source>
        <dbReference type="SAM" id="Phobius"/>
    </source>
</evidence>
<keyword evidence="3" id="KW-0472">Membrane</keyword>
<keyword evidence="1" id="KW-1245">Viral tail assembly</keyword>
<organism evidence="5">
    <name type="scientific">Caudovirales sp. ctUL28</name>
    <dbReference type="NCBI Taxonomy" id="2826778"/>
    <lineage>
        <taxon>Viruses</taxon>
        <taxon>Duplodnaviria</taxon>
        <taxon>Heunggongvirae</taxon>
        <taxon>Uroviricota</taxon>
        <taxon>Caudoviricetes</taxon>
    </lineage>
</organism>
<reference evidence="5" key="1">
    <citation type="journal article" date="2021" name="Proc. Natl. Acad. Sci. U.S.A.">
        <title>A Catalog of Tens of Thousands of Viruses from Human Metagenomes Reveals Hidden Associations with Chronic Diseases.</title>
        <authorList>
            <person name="Tisza M.J."/>
            <person name="Buck C.B."/>
        </authorList>
    </citation>
    <scope>NUCLEOTIDE SEQUENCE</scope>
    <source>
        <strain evidence="5">CtUL28</strain>
    </source>
</reference>